<dbReference type="Proteomes" id="UP000394068">
    <property type="component" value="Unassembled WGS sequence"/>
</dbReference>
<dbReference type="InterPro" id="IPR001387">
    <property type="entry name" value="Cro/C1-type_HTH"/>
</dbReference>
<dbReference type="InterPro" id="IPR053163">
    <property type="entry name" value="HTH-type_regulator_Rgg"/>
</dbReference>
<dbReference type="InterPro" id="IPR010982">
    <property type="entry name" value="Lambda_DNA-bd_dom_sf"/>
</dbReference>
<dbReference type="PANTHER" id="PTHR37038">
    <property type="entry name" value="TRANSCRIPTIONAL REGULATOR-RELATED"/>
    <property type="match status" value="1"/>
</dbReference>
<name>A0A4U9XL12_9STRE</name>
<dbReference type="Gene3D" id="1.25.40.10">
    <property type="entry name" value="Tetratricopeptide repeat domain"/>
    <property type="match status" value="1"/>
</dbReference>
<reference evidence="2 3" key="1">
    <citation type="submission" date="2019-05" db="EMBL/GenBank/DDBJ databases">
        <authorList>
            <consortium name="Pathogen Informatics"/>
        </authorList>
    </citation>
    <scope>NUCLEOTIDE SEQUENCE [LARGE SCALE GENOMIC DNA]</scope>
    <source>
        <strain evidence="2 3">NCTC5386</strain>
    </source>
</reference>
<dbReference type="PANTHER" id="PTHR37038:SF12">
    <property type="entry name" value="TRANSCRIPTIONAL REGULATOR"/>
    <property type="match status" value="1"/>
</dbReference>
<dbReference type="RefSeq" id="WP_143920769.1">
    <property type="nucleotide sequence ID" value="NZ_CABEHT010000001.1"/>
</dbReference>
<protein>
    <submittedName>
        <fullName evidence="2">Transcriptional activator, Rgg/GadR/MutR family protein</fullName>
    </submittedName>
</protein>
<evidence type="ECO:0000259" key="1">
    <source>
        <dbReference type="PROSITE" id="PS50943"/>
    </source>
</evidence>
<evidence type="ECO:0000313" key="3">
    <source>
        <dbReference type="Proteomes" id="UP000394068"/>
    </source>
</evidence>
<dbReference type="AlphaFoldDB" id="A0A4U9XL12"/>
<dbReference type="Pfam" id="PF01381">
    <property type="entry name" value="HTH_3"/>
    <property type="match status" value="1"/>
</dbReference>
<dbReference type="GO" id="GO:0003677">
    <property type="term" value="F:DNA binding"/>
    <property type="evidence" value="ECO:0007669"/>
    <property type="project" value="InterPro"/>
</dbReference>
<organism evidence="2 3">
    <name type="scientific">Streptococcus pseudoporcinus</name>
    <dbReference type="NCBI Taxonomy" id="361101"/>
    <lineage>
        <taxon>Bacteria</taxon>
        <taxon>Bacillati</taxon>
        <taxon>Bacillota</taxon>
        <taxon>Bacilli</taxon>
        <taxon>Lactobacillales</taxon>
        <taxon>Streptococcaceae</taxon>
        <taxon>Streptococcus</taxon>
    </lineage>
</organism>
<accession>A0A4U9XL12</accession>
<dbReference type="EMBL" id="CABEHT010000001">
    <property type="protein sequence ID" value="VTS14034.1"/>
    <property type="molecule type" value="Genomic_DNA"/>
</dbReference>
<feature type="domain" description="HTH cro/C1-type" evidence="1">
    <location>
        <begin position="9"/>
        <end position="62"/>
    </location>
</feature>
<gene>
    <name evidence="2" type="ORF">NCTC5386_01143</name>
</gene>
<dbReference type="Pfam" id="PF21259">
    <property type="entry name" value="Rgg_C"/>
    <property type="match status" value="1"/>
</dbReference>
<dbReference type="NCBIfam" id="TIGR01716">
    <property type="entry name" value="RGG_Cterm"/>
    <property type="match status" value="1"/>
</dbReference>
<dbReference type="PROSITE" id="PS50943">
    <property type="entry name" value="HTH_CROC1"/>
    <property type="match status" value="1"/>
</dbReference>
<dbReference type="SUPFAM" id="SSF47413">
    <property type="entry name" value="lambda repressor-like DNA-binding domains"/>
    <property type="match status" value="1"/>
</dbReference>
<dbReference type="InterPro" id="IPR010057">
    <property type="entry name" value="Transcription_activator_Rgg_C"/>
</dbReference>
<evidence type="ECO:0000313" key="2">
    <source>
        <dbReference type="EMBL" id="VTS14034.1"/>
    </source>
</evidence>
<sequence length="284" mass="33412">MLSKLGKTLRKVRKGKQVSLSSVADEHLSKSQISRFERGESEISCIRLINILDKLHISLDEFLILHDNDYPKTASFANLVQYIRKQYSSQNKDKIAALLSNTSPYELNPLERTMIKSILHTLDNRVMPSDEEMLQLTDYLFKIEKWGYYEIILLANCVRTIHYNTCFLLTKEMLKNYIYSSMNKTNKRLVTQLAINCLIVSVDKSEFDNCTFLINEIKKLLDKELNYYEQTVFVYARGYWEFKNNHLSKGIEKMEKAMQIFEILGESQMKSQYLEHYKKHVKAK</sequence>
<dbReference type="SMART" id="SM00530">
    <property type="entry name" value="HTH_XRE"/>
    <property type="match status" value="1"/>
</dbReference>
<dbReference type="InterPro" id="IPR011990">
    <property type="entry name" value="TPR-like_helical_dom_sf"/>
</dbReference>
<proteinExistence type="predicted"/>
<dbReference type="CDD" id="cd00093">
    <property type="entry name" value="HTH_XRE"/>
    <property type="match status" value="1"/>
</dbReference>